<organism evidence="5 6">
    <name type="scientific">Cladobotryum mycophilum</name>
    <dbReference type="NCBI Taxonomy" id="491253"/>
    <lineage>
        <taxon>Eukaryota</taxon>
        <taxon>Fungi</taxon>
        <taxon>Dikarya</taxon>
        <taxon>Ascomycota</taxon>
        <taxon>Pezizomycotina</taxon>
        <taxon>Sordariomycetes</taxon>
        <taxon>Hypocreomycetidae</taxon>
        <taxon>Hypocreales</taxon>
        <taxon>Hypocreaceae</taxon>
        <taxon>Cladobotryum</taxon>
    </lineage>
</organism>
<evidence type="ECO:0000313" key="5">
    <source>
        <dbReference type="EMBL" id="KAK5987847.1"/>
    </source>
</evidence>
<dbReference type="Pfam" id="PF04820">
    <property type="entry name" value="Trp_halogenase"/>
    <property type="match status" value="2"/>
</dbReference>
<dbReference type="EMBL" id="JAVFKD010000016">
    <property type="protein sequence ID" value="KAK5987847.1"/>
    <property type="molecule type" value="Genomic_DNA"/>
</dbReference>
<dbReference type="PRINTS" id="PR00420">
    <property type="entry name" value="RNGMNOXGNASE"/>
</dbReference>
<keyword evidence="6" id="KW-1185">Reference proteome</keyword>
<feature type="compositionally biased region" description="Polar residues" evidence="4">
    <location>
        <begin position="542"/>
        <end position="559"/>
    </location>
</feature>
<protein>
    <submittedName>
        <fullName evidence="5">Flavin-dependent halogenase aclH</fullName>
    </submittedName>
</protein>
<evidence type="ECO:0000256" key="1">
    <source>
        <dbReference type="ARBA" id="ARBA00005706"/>
    </source>
</evidence>
<feature type="compositionally biased region" description="Basic and acidic residues" evidence="4">
    <location>
        <begin position="529"/>
        <end position="541"/>
    </location>
</feature>
<keyword evidence="3" id="KW-0503">Monooxygenase</keyword>
<dbReference type="InterPro" id="IPR006905">
    <property type="entry name" value="Flavin_halogenase"/>
</dbReference>
<dbReference type="PANTHER" id="PTHR43747">
    <property type="entry name" value="FAD-BINDING PROTEIN"/>
    <property type="match status" value="1"/>
</dbReference>
<dbReference type="Gene3D" id="3.50.50.60">
    <property type="entry name" value="FAD/NAD(P)-binding domain"/>
    <property type="match status" value="1"/>
</dbReference>
<proteinExistence type="inferred from homology"/>
<sequence length="559" mass="61524">MSVPQSCTVLVVGGGPAGSFVAAALAREDIDVVLLEAETFPRYHIGESLLPSMRYFLKIIGFYDDFNNHGFTRKNGAAFQFNRSQPEAYTDFIAADSHGYAWNVVRSEADELLFKHAGASGARTFDGTKVNAVQFKPLNSEMAMNDHVDASAAKLGQPVSATWTRKDGSSGTIFYDYLVDASGRQGLLSTKYLKNRTVNPNLKNIADWGYWRGGATFAPGTRMENAPYFEALQDATGWCWYIPLHNGTISIGIVQNMETAVAKKRRMGSPSTKEFYLESLKLSPRIQELLSDAELDGNAKSASDWSYHASTYAFPRARICGDAGCFIDPLFSSGVHLAILGGLSAAVTIAASIKGQVSEREAISWHTKKVHESYMRFFLVVSTGVKQITSQDEPVIRDAGETGFDRAFDIFKPVIQGTVDADTNCTLSREDIHKTVEYCFNALMHISANTVLIEKFKAVHTAGTDGSGKYKAIEDLEKSLTEDESLELKYILGFVDDMFTIDTFTINAINGLVPNTVRGELGLKKAEKVEVPRKERDRRQPTEPSVTPEITPSMNSINL</sequence>
<dbReference type="InterPro" id="IPR050816">
    <property type="entry name" value="Flavin-dep_Halogenase_NPB"/>
</dbReference>
<comment type="similarity">
    <text evidence="1">Belongs to the flavin-dependent halogenase family.</text>
</comment>
<dbReference type="PANTHER" id="PTHR43747:SF5">
    <property type="entry name" value="FAD-BINDING DOMAIN-CONTAINING PROTEIN"/>
    <property type="match status" value="1"/>
</dbReference>
<evidence type="ECO:0000256" key="2">
    <source>
        <dbReference type="ARBA" id="ARBA00023002"/>
    </source>
</evidence>
<reference evidence="5 6" key="1">
    <citation type="submission" date="2024-01" db="EMBL/GenBank/DDBJ databases">
        <title>Complete genome of Cladobotryum mycophilum ATHUM6906.</title>
        <authorList>
            <person name="Christinaki A.C."/>
            <person name="Myridakis A.I."/>
            <person name="Kouvelis V.N."/>
        </authorList>
    </citation>
    <scope>NUCLEOTIDE SEQUENCE [LARGE SCALE GENOMIC DNA]</scope>
    <source>
        <strain evidence="5 6">ATHUM6906</strain>
    </source>
</reference>
<gene>
    <name evidence="5" type="ORF">PT974_11981</name>
</gene>
<name>A0ABR0S6Q1_9HYPO</name>
<keyword evidence="2" id="KW-0560">Oxidoreductase</keyword>
<dbReference type="InterPro" id="IPR036188">
    <property type="entry name" value="FAD/NAD-bd_sf"/>
</dbReference>
<dbReference type="Proteomes" id="UP001338125">
    <property type="component" value="Unassembled WGS sequence"/>
</dbReference>
<evidence type="ECO:0000313" key="6">
    <source>
        <dbReference type="Proteomes" id="UP001338125"/>
    </source>
</evidence>
<evidence type="ECO:0000256" key="4">
    <source>
        <dbReference type="SAM" id="MobiDB-lite"/>
    </source>
</evidence>
<dbReference type="SUPFAM" id="SSF51905">
    <property type="entry name" value="FAD/NAD(P)-binding domain"/>
    <property type="match status" value="1"/>
</dbReference>
<accession>A0ABR0S6Q1</accession>
<feature type="region of interest" description="Disordered" evidence="4">
    <location>
        <begin position="529"/>
        <end position="559"/>
    </location>
</feature>
<comment type="caution">
    <text evidence="5">The sequence shown here is derived from an EMBL/GenBank/DDBJ whole genome shotgun (WGS) entry which is preliminary data.</text>
</comment>
<evidence type="ECO:0000256" key="3">
    <source>
        <dbReference type="ARBA" id="ARBA00023033"/>
    </source>
</evidence>